<evidence type="ECO:0000256" key="2">
    <source>
        <dbReference type="ARBA" id="ARBA00022676"/>
    </source>
</evidence>
<evidence type="ECO:0000256" key="5">
    <source>
        <dbReference type="ARBA" id="ARBA00022989"/>
    </source>
</evidence>
<keyword evidence="3" id="KW-0808">Transferase</keyword>
<sequence length="188" mass="21556">MSISSIYAIGFILYGIVPQVCFLKGIPVFPKVTDPWFAVFAFLYVATQIQHLIEVISGDGSVSMWWDEQRIWILKSVTSLFAMTEAVKKWFGLNKKKFNLSNKAIDTDKEKIKKYEQGRFDFQGAALYMSPMVVLLIVNTICFFGGLWRLFNTRDIEDMFGQLFLVSYVMAFSYPIFEGIITMKSKSG</sequence>
<evidence type="ECO:0000256" key="3">
    <source>
        <dbReference type="ARBA" id="ARBA00022679"/>
    </source>
</evidence>
<evidence type="ECO:0000256" key="7">
    <source>
        <dbReference type="ARBA" id="ARBA00023316"/>
    </source>
</evidence>
<name>I3SWN0_MEDTR</name>
<dbReference type="GO" id="GO:0016760">
    <property type="term" value="F:cellulose synthase (UDP-forming) activity"/>
    <property type="evidence" value="ECO:0007669"/>
    <property type="project" value="InterPro"/>
</dbReference>
<reference evidence="9" key="1">
    <citation type="submission" date="2012-05" db="EMBL/GenBank/DDBJ databases">
        <authorList>
            <person name="Krishnakumar V."/>
            <person name="Cheung F."/>
            <person name="Xiao Y."/>
            <person name="Chan A."/>
            <person name="Moskal W.A."/>
            <person name="Town C.D."/>
        </authorList>
    </citation>
    <scope>NUCLEOTIDE SEQUENCE</scope>
</reference>
<organism evidence="9">
    <name type="scientific">Medicago truncatula</name>
    <name type="common">Barrel medic</name>
    <name type="synonym">Medicago tribuloides</name>
    <dbReference type="NCBI Taxonomy" id="3880"/>
    <lineage>
        <taxon>Eukaryota</taxon>
        <taxon>Viridiplantae</taxon>
        <taxon>Streptophyta</taxon>
        <taxon>Embryophyta</taxon>
        <taxon>Tracheophyta</taxon>
        <taxon>Spermatophyta</taxon>
        <taxon>Magnoliopsida</taxon>
        <taxon>eudicotyledons</taxon>
        <taxon>Gunneridae</taxon>
        <taxon>Pentapetalae</taxon>
        <taxon>rosids</taxon>
        <taxon>fabids</taxon>
        <taxon>Fabales</taxon>
        <taxon>Fabaceae</taxon>
        <taxon>Papilionoideae</taxon>
        <taxon>50 kb inversion clade</taxon>
        <taxon>NPAAA clade</taxon>
        <taxon>Hologalegina</taxon>
        <taxon>IRL clade</taxon>
        <taxon>Trifolieae</taxon>
        <taxon>Medicago</taxon>
    </lineage>
</organism>
<dbReference type="GO" id="GO:0016020">
    <property type="term" value="C:membrane"/>
    <property type="evidence" value="ECO:0007669"/>
    <property type="project" value="InterPro"/>
</dbReference>
<proteinExistence type="evidence at transcript level"/>
<dbReference type="PANTHER" id="PTHR13301">
    <property type="entry name" value="X-BOX TRANSCRIPTION FACTOR-RELATED"/>
    <property type="match status" value="1"/>
</dbReference>
<evidence type="ECO:0000313" key="9">
    <source>
        <dbReference type="EMBL" id="AFK44672.1"/>
    </source>
</evidence>
<comment type="subcellular location">
    <subcellularLocation>
        <location evidence="1">Endomembrane system</location>
    </subcellularLocation>
</comment>
<keyword evidence="7" id="KW-0961">Cell wall biogenesis/degradation</keyword>
<dbReference type="Pfam" id="PF03552">
    <property type="entry name" value="Cellulose_synt"/>
    <property type="match status" value="1"/>
</dbReference>
<evidence type="ECO:0000256" key="8">
    <source>
        <dbReference type="SAM" id="Phobius"/>
    </source>
</evidence>
<evidence type="ECO:0000256" key="1">
    <source>
        <dbReference type="ARBA" id="ARBA00004308"/>
    </source>
</evidence>
<keyword evidence="5 8" id="KW-1133">Transmembrane helix</keyword>
<dbReference type="EMBL" id="BT144878">
    <property type="protein sequence ID" value="AFK44672.1"/>
    <property type="molecule type" value="mRNA"/>
</dbReference>
<evidence type="ECO:0000256" key="6">
    <source>
        <dbReference type="ARBA" id="ARBA00023136"/>
    </source>
</evidence>
<dbReference type="AlphaFoldDB" id="I3SWN0"/>
<protein>
    <recommendedName>
        <fullName evidence="10">Cellulose synthase (UDP-forming)</fullName>
    </recommendedName>
</protein>
<dbReference type="ExpressionAtlas" id="I3SWN0">
    <property type="expression patterns" value="differential"/>
</dbReference>
<feature type="transmembrane region" description="Helical" evidence="8">
    <location>
        <begin position="6"/>
        <end position="23"/>
    </location>
</feature>
<accession>I3SWN0</accession>
<feature type="transmembrane region" description="Helical" evidence="8">
    <location>
        <begin position="125"/>
        <end position="147"/>
    </location>
</feature>
<dbReference type="GO" id="GO:0012505">
    <property type="term" value="C:endomembrane system"/>
    <property type="evidence" value="ECO:0007669"/>
    <property type="project" value="UniProtKB-SubCell"/>
</dbReference>
<keyword evidence="2" id="KW-0328">Glycosyltransferase</keyword>
<keyword evidence="6 8" id="KW-0472">Membrane</keyword>
<dbReference type="GO" id="GO:0030244">
    <property type="term" value="P:cellulose biosynthetic process"/>
    <property type="evidence" value="ECO:0007669"/>
    <property type="project" value="InterPro"/>
</dbReference>
<keyword evidence="4 8" id="KW-0812">Transmembrane</keyword>
<dbReference type="GO" id="GO:0071555">
    <property type="term" value="P:cell wall organization"/>
    <property type="evidence" value="ECO:0007669"/>
    <property type="project" value="UniProtKB-KW"/>
</dbReference>
<feature type="transmembrane region" description="Helical" evidence="8">
    <location>
        <begin position="159"/>
        <end position="177"/>
    </location>
</feature>
<dbReference type="InterPro" id="IPR005150">
    <property type="entry name" value="Cellulose_synth"/>
</dbReference>
<evidence type="ECO:0000256" key="4">
    <source>
        <dbReference type="ARBA" id="ARBA00022692"/>
    </source>
</evidence>
<evidence type="ECO:0008006" key="10">
    <source>
        <dbReference type="Google" id="ProtNLM"/>
    </source>
</evidence>